<dbReference type="STRING" id="1798676.A3B90_03100"/>
<protein>
    <submittedName>
        <fullName evidence="2">Uncharacterized protein</fullName>
    </submittedName>
</protein>
<gene>
    <name evidence="2" type="ORF">A3B90_03100</name>
</gene>
<keyword evidence="1" id="KW-0812">Transmembrane</keyword>
<reference evidence="2 3" key="1">
    <citation type="journal article" date="2016" name="Nat. Commun.">
        <title>Thousands of microbial genomes shed light on interconnected biogeochemical processes in an aquifer system.</title>
        <authorList>
            <person name="Anantharaman K."/>
            <person name="Brown C.T."/>
            <person name="Hug L.A."/>
            <person name="Sharon I."/>
            <person name="Castelle C.J."/>
            <person name="Probst A.J."/>
            <person name="Thomas B.C."/>
            <person name="Singh A."/>
            <person name="Wilkins M.J."/>
            <person name="Karaoz U."/>
            <person name="Brodie E.L."/>
            <person name="Williams K.H."/>
            <person name="Hubbard S.S."/>
            <person name="Banfield J.F."/>
        </authorList>
    </citation>
    <scope>NUCLEOTIDE SEQUENCE [LARGE SCALE GENOMIC DNA]</scope>
</reference>
<evidence type="ECO:0000313" key="2">
    <source>
        <dbReference type="EMBL" id="OGH67409.1"/>
    </source>
</evidence>
<accession>A0A1F6M731</accession>
<comment type="caution">
    <text evidence="2">The sequence shown here is derived from an EMBL/GenBank/DDBJ whole genome shotgun (WGS) entry which is preliminary data.</text>
</comment>
<organism evidence="2 3">
    <name type="scientific">Candidatus Magasanikbacteria bacterium RIFCSPHIGHO2_02_FULL_41_13</name>
    <dbReference type="NCBI Taxonomy" id="1798676"/>
    <lineage>
        <taxon>Bacteria</taxon>
        <taxon>Candidatus Magasanikiibacteriota</taxon>
    </lineage>
</organism>
<keyword evidence="1" id="KW-0472">Membrane</keyword>
<proteinExistence type="predicted"/>
<name>A0A1F6M731_9BACT</name>
<dbReference type="Proteomes" id="UP000178742">
    <property type="component" value="Unassembled WGS sequence"/>
</dbReference>
<evidence type="ECO:0000256" key="1">
    <source>
        <dbReference type="SAM" id="Phobius"/>
    </source>
</evidence>
<dbReference type="EMBL" id="MFPX01000001">
    <property type="protein sequence ID" value="OGH67409.1"/>
    <property type="molecule type" value="Genomic_DNA"/>
</dbReference>
<sequence length="148" mass="17810">MEYRRHFTSRFIPHLLSTPFIWAPLPFFILLDIIVEIYHHSCFPLYHIEKVKRSEYIQVLDRNKLRYLDPIEKLGCMYCGYANGLLLYTKEIAGRTEKYWCGIMHEKKPGFKDQDDHIKNEFTPFGDEIAFHQNYPKDKQESYNNEVN</sequence>
<evidence type="ECO:0000313" key="3">
    <source>
        <dbReference type="Proteomes" id="UP000178742"/>
    </source>
</evidence>
<dbReference type="AlphaFoldDB" id="A0A1F6M731"/>
<feature type="transmembrane region" description="Helical" evidence="1">
    <location>
        <begin position="20"/>
        <end position="38"/>
    </location>
</feature>
<keyword evidence="1" id="KW-1133">Transmembrane helix</keyword>